<feature type="transmembrane region" description="Helical" evidence="1">
    <location>
        <begin position="84"/>
        <end position="107"/>
    </location>
</feature>
<dbReference type="EMBL" id="JAMPKX010000016">
    <property type="protein sequence ID" value="MEP0949882.1"/>
    <property type="molecule type" value="Genomic_DNA"/>
</dbReference>
<dbReference type="Proteomes" id="UP001482513">
    <property type="component" value="Unassembled WGS sequence"/>
</dbReference>
<dbReference type="PANTHER" id="PTHR37309">
    <property type="entry name" value="SLR0284 PROTEIN"/>
    <property type="match status" value="1"/>
</dbReference>
<feature type="transmembrane region" description="Helical" evidence="1">
    <location>
        <begin position="59"/>
        <end position="78"/>
    </location>
</feature>
<evidence type="ECO:0000256" key="1">
    <source>
        <dbReference type="SAM" id="Phobius"/>
    </source>
</evidence>
<keyword evidence="1" id="KW-1133">Transmembrane helix</keyword>
<gene>
    <name evidence="2" type="ORF">NC992_23620</name>
</gene>
<dbReference type="InterPro" id="IPR007165">
    <property type="entry name" value="Phage_holin_4_2"/>
</dbReference>
<dbReference type="Pfam" id="PF04020">
    <property type="entry name" value="Phage_holin_4_2"/>
    <property type="match status" value="1"/>
</dbReference>
<feature type="transmembrane region" description="Helical" evidence="1">
    <location>
        <begin position="30"/>
        <end position="47"/>
    </location>
</feature>
<keyword evidence="1" id="KW-0812">Transmembrane</keyword>
<comment type="caution">
    <text evidence="2">The sequence shown here is derived from an EMBL/GenBank/DDBJ whole genome shotgun (WGS) entry which is preliminary data.</text>
</comment>
<organism evidence="2 3">
    <name type="scientific">Leptolyngbya subtilissima DQ-A4</name>
    <dbReference type="NCBI Taxonomy" id="2933933"/>
    <lineage>
        <taxon>Bacteria</taxon>
        <taxon>Bacillati</taxon>
        <taxon>Cyanobacteriota</taxon>
        <taxon>Cyanophyceae</taxon>
        <taxon>Leptolyngbyales</taxon>
        <taxon>Leptolyngbyaceae</taxon>
        <taxon>Leptolyngbya group</taxon>
        <taxon>Leptolyngbya</taxon>
    </lineage>
</organism>
<keyword evidence="3" id="KW-1185">Reference proteome</keyword>
<sequence length="135" mass="14044">MWSILLSGLATALSLLVVDLVVPGVTINTLTAAAIAAASVGVVNAFLKPTLQTLTMPINAVSFGAFSLVLNGLCLWLASLVVPGFYITGIIGFLVGPLVLSAVNTFINNYFDKKAPAFLRDGTGSELSTERSSQL</sequence>
<dbReference type="PANTHER" id="PTHR37309:SF1">
    <property type="entry name" value="SLR0284 PROTEIN"/>
    <property type="match status" value="1"/>
</dbReference>
<evidence type="ECO:0000313" key="3">
    <source>
        <dbReference type="Proteomes" id="UP001482513"/>
    </source>
</evidence>
<name>A0ABV0KAS4_9CYAN</name>
<proteinExistence type="predicted"/>
<protein>
    <submittedName>
        <fullName evidence="2">Phage holin family protein</fullName>
    </submittedName>
</protein>
<keyword evidence="1" id="KW-0472">Membrane</keyword>
<reference evidence="2 3" key="1">
    <citation type="submission" date="2022-04" db="EMBL/GenBank/DDBJ databases">
        <title>Positive selection, recombination, and allopatry shape intraspecific diversity of widespread and dominant cyanobacteria.</title>
        <authorList>
            <person name="Wei J."/>
            <person name="Shu W."/>
            <person name="Hu C."/>
        </authorList>
    </citation>
    <scope>NUCLEOTIDE SEQUENCE [LARGE SCALE GENOMIC DNA]</scope>
    <source>
        <strain evidence="2 3">DQ-A4</strain>
    </source>
</reference>
<evidence type="ECO:0000313" key="2">
    <source>
        <dbReference type="EMBL" id="MEP0949882.1"/>
    </source>
</evidence>
<dbReference type="RefSeq" id="WP_190697621.1">
    <property type="nucleotide sequence ID" value="NZ_JAMPKX010000016.1"/>
</dbReference>
<accession>A0ABV0KAS4</accession>